<evidence type="ECO:0008006" key="3">
    <source>
        <dbReference type="Google" id="ProtNLM"/>
    </source>
</evidence>
<dbReference type="Proteomes" id="UP000318017">
    <property type="component" value="Chromosome"/>
</dbReference>
<evidence type="ECO:0000313" key="1">
    <source>
        <dbReference type="EMBL" id="QDV24293.1"/>
    </source>
</evidence>
<dbReference type="RefSeq" id="WP_145077817.1">
    <property type="nucleotide sequence ID" value="NZ_CP036298.1"/>
</dbReference>
<dbReference type="SUPFAM" id="SSF158414">
    <property type="entry name" value="HP0062-like"/>
    <property type="match status" value="1"/>
</dbReference>
<dbReference type="InterPro" id="IPR010310">
    <property type="entry name" value="T7SS_ESAT-6-like"/>
</dbReference>
<dbReference type="OrthoDB" id="3035322at2"/>
<dbReference type="EMBL" id="CP036298">
    <property type="protein sequence ID" value="QDV24293.1"/>
    <property type="molecule type" value="Genomic_DNA"/>
</dbReference>
<keyword evidence="2" id="KW-1185">Reference proteome</keyword>
<dbReference type="KEGG" id="ahel:Q31a_26090"/>
<gene>
    <name evidence="1" type="ORF">Q31a_26090</name>
</gene>
<dbReference type="AlphaFoldDB" id="A0A518G6T0"/>
<dbReference type="Gene3D" id="1.10.287.850">
    <property type="entry name" value="HP0062-like domain"/>
    <property type="match status" value="1"/>
</dbReference>
<proteinExistence type="predicted"/>
<dbReference type="Pfam" id="PF06013">
    <property type="entry name" value="WXG100"/>
    <property type="match status" value="1"/>
</dbReference>
<accession>A0A518G6T0</accession>
<organism evidence="1 2">
    <name type="scientific">Aureliella helgolandensis</name>
    <dbReference type="NCBI Taxonomy" id="2527968"/>
    <lineage>
        <taxon>Bacteria</taxon>
        <taxon>Pseudomonadati</taxon>
        <taxon>Planctomycetota</taxon>
        <taxon>Planctomycetia</taxon>
        <taxon>Pirellulales</taxon>
        <taxon>Pirellulaceae</taxon>
        <taxon>Aureliella</taxon>
    </lineage>
</organism>
<evidence type="ECO:0000313" key="2">
    <source>
        <dbReference type="Proteomes" id="UP000318017"/>
    </source>
</evidence>
<dbReference type="InterPro" id="IPR029013">
    <property type="entry name" value="HP0062-like_sf"/>
</dbReference>
<name>A0A518G6T0_9BACT</name>
<sequence>MAQAIVDPEQLRQFAAMLKRYGQQVRESTAALNQAQARLAESWRDQENRKFAEEFEEQVKLVNRLLESTDQHVPYLLKKAEIIDQYLQR</sequence>
<reference evidence="1 2" key="1">
    <citation type="submission" date="2019-02" db="EMBL/GenBank/DDBJ databases">
        <title>Deep-cultivation of Planctomycetes and their phenomic and genomic characterization uncovers novel biology.</title>
        <authorList>
            <person name="Wiegand S."/>
            <person name="Jogler M."/>
            <person name="Boedeker C."/>
            <person name="Pinto D."/>
            <person name="Vollmers J."/>
            <person name="Rivas-Marin E."/>
            <person name="Kohn T."/>
            <person name="Peeters S.H."/>
            <person name="Heuer A."/>
            <person name="Rast P."/>
            <person name="Oberbeckmann S."/>
            <person name="Bunk B."/>
            <person name="Jeske O."/>
            <person name="Meyerdierks A."/>
            <person name="Storesund J.E."/>
            <person name="Kallscheuer N."/>
            <person name="Luecker S."/>
            <person name="Lage O.M."/>
            <person name="Pohl T."/>
            <person name="Merkel B.J."/>
            <person name="Hornburger P."/>
            <person name="Mueller R.-W."/>
            <person name="Bruemmer F."/>
            <person name="Labrenz M."/>
            <person name="Spormann A.M."/>
            <person name="Op den Camp H."/>
            <person name="Overmann J."/>
            <person name="Amann R."/>
            <person name="Jetten M.S.M."/>
            <person name="Mascher T."/>
            <person name="Medema M.H."/>
            <person name="Devos D.P."/>
            <person name="Kaster A.-K."/>
            <person name="Ovreas L."/>
            <person name="Rohde M."/>
            <person name="Galperin M.Y."/>
            <person name="Jogler C."/>
        </authorList>
    </citation>
    <scope>NUCLEOTIDE SEQUENCE [LARGE SCALE GENOMIC DNA]</scope>
    <source>
        <strain evidence="1 2">Q31a</strain>
    </source>
</reference>
<protein>
    <recommendedName>
        <fullName evidence="3">WXG100 family type VII secretion target</fullName>
    </recommendedName>
</protein>